<dbReference type="Proteomes" id="UP000011131">
    <property type="component" value="Chromosome"/>
</dbReference>
<keyword evidence="2" id="KW-1185">Reference proteome</keyword>
<proteinExistence type="predicted"/>
<evidence type="ECO:0000313" key="1">
    <source>
        <dbReference type="EMBL" id="AGC48896.1"/>
    </source>
</evidence>
<reference evidence="1 2" key="1">
    <citation type="journal article" date="2013" name="Genome Announc.">
        <title>Complete genome sequence of Myxococcus stipitatus strain DSM 14675, a fruiting myxobacterium.</title>
        <authorList>
            <person name="Huntley S."/>
            <person name="Kneip S."/>
            <person name="Treuner-Lange A."/>
            <person name="Sogaard-Andersen L."/>
        </authorList>
    </citation>
    <scope>NUCLEOTIDE SEQUENCE [LARGE SCALE GENOMIC DNA]</scope>
    <source>
        <strain evidence="2">DSM 14675 / JCM 12634 / Mx s8</strain>
    </source>
</reference>
<protein>
    <submittedName>
        <fullName evidence="1">Uncharacterized protein</fullName>
    </submittedName>
</protein>
<dbReference type="PATRIC" id="fig|1278073.3.peg.7753"/>
<dbReference type="AlphaFoldDB" id="L7UIU5"/>
<dbReference type="KEGG" id="msd:MYSTI_07624"/>
<organism evidence="1 2">
    <name type="scientific">Myxococcus stipitatus (strain DSM 14675 / JCM 12634 / Mx s8)</name>
    <dbReference type="NCBI Taxonomy" id="1278073"/>
    <lineage>
        <taxon>Bacteria</taxon>
        <taxon>Pseudomonadati</taxon>
        <taxon>Myxococcota</taxon>
        <taxon>Myxococcia</taxon>
        <taxon>Myxococcales</taxon>
        <taxon>Cystobacterineae</taxon>
        <taxon>Myxococcaceae</taxon>
        <taxon>Myxococcus</taxon>
    </lineage>
</organism>
<dbReference type="HOGENOM" id="CLU_3138048_0_0_7"/>
<evidence type="ECO:0000313" key="2">
    <source>
        <dbReference type="Proteomes" id="UP000011131"/>
    </source>
</evidence>
<name>L7UIU5_MYXSD</name>
<gene>
    <name evidence="1" type="ordered locus">MYSTI_07624</name>
</gene>
<dbReference type="STRING" id="1278073.MYSTI_07624"/>
<dbReference type="EMBL" id="CP004025">
    <property type="protein sequence ID" value="AGC48896.1"/>
    <property type="molecule type" value="Genomic_DNA"/>
</dbReference>
<sequence>MHEGLSGPHGTGLDASSPSPLALELTAARCFLGRSVMESTGVDGPGAPC</sequence>
<accession>L7UIU5</accession>